<dbReference type="GeneID" id="117141496"/>
<feature type="transmembrane region" description="Helical" evidence="1">
    <location>
        <begin position="66"/>
        <end position="88"/>
    </location>
</feature>
<dbReference type="AlphaFoldDB" id="A0A6P8K9I4"/>
<evidence type="ECO:0000256" key="1">
    <source>
        <dbReference type="SAM" id="Phobius"/>
    </source>
</evidence>
<feature type="transmembrane region" description="Helical" evidence="1">
    <location>
        <begin position="21"/>
        <end position="40"/>
    </location>
</feature>
<accession>A0A6P8K9I4</accession>
<proteinExistence type="predicted"/>
<gene>
    <name evidence="3" type="primary">LOC117141496</name>
</gene>
<reference evidence="3" key="1">
    <citation type="submission" date="2025-08" db="UniProtKB">
        <authorList>
            <consortium name="RefSeq"/>
        </authorList>
    </citation>
    <scope>IDENTIFICATION</scope>
    <source>
        <strain evidence="3">Mau12</strain>
        <tissue evidence="3">Whole Body</tissue>
    </source>
</reference>
<protein>
    <submittedName>
        <fullName evidence="3">Uncharacterized protein LOC117141496</fullName>
    </submittedName>
</protein>
<sequence length="218" mass="25636">MELWQKLRVQFNDFFHANYPYIALYSGLGVAVTAYLHYQWSVHHYDLMYWKRLAEVFSQDIDCIQLAILLLIFAINAIFVFIILSVYMRPALDNGSEMSLLEIKDRYARFILLRLIARLDRIQSKISAKRKSLTFQHYVRAHTNMVKAVAVFRKDARKLILPNESEILMPIEDIYGVADDEERLLRRSGYYKLIIDTTDETVKSLFNAKLEEILFPTS</sequence>
<evidence type="ECO:0000313" key="2">
    <source>
        <dbReference type="Proteomes" id="UP000515162"/>
    </source>
</evidence>
<evidence type="ECO:0000313" key="3">
    <source>
        <dbReference type="RefSeq" id="XP_033160874.1"/>
    </source>
</evidence>
<dbReference type="RefSeq" id="XP_033160874.1">
    <property type="nucleotide sequence ID" value="XM_033304983.1"/>
</dbReference>
<keyword evidence="1" id="KW-0472">Membrane</keyword>
<organism evidence="2 3">
    <name type="scientific">Drosophila mauritiana</name>
    <name type="common">Fruit fly</name>
    <dbReference type="NCBI Taxonomy" id="7226"/>
    <lineage>
        <taxon>Eukaryota</taxon>
        <taxon>Metazoa</taxon>
        <taxon>Ecdysozoa</taxon>
        <taxon>Arthropoda</taxon>
        <taxon>Hexapoda</taxon>
        <taxon>Insecta</taxon>
        <taxon>Pterygota</taxon>
        <taxon>Neoptera</taxon>
        <taxon>Endopterygota</taxon>
        <taxon>Diptera</taxon>
        <taxon>Brachycera</taxon>
        <taxon>Muscomorpha</taxon>
        <taxon>Ephydroidea</taxon>
        <taxon>Drosophilidae</taxon>
        <taxon>Drosophila</taxon>
        <taxon>Sophophora</taxon>
    </lineage>
</organism>
<name>A0A6P8K9I4_DROMA</name>
<keyword evidence="1" id="KW-0812">Transmembrane</keyword>
<keyword evidence="1" id="KW-1133">Transmembrane helix</keyword>
<dbReference type="Proteomes" id="UP000515162">
    <property type="component" value="Chromosome 3L"/>
</dbReference>
<dbReference type="InterPro" id="IPR031754">
    <property type="entry name" value="DUF4736"/>
</dbReference>
<dbReference type="Pfam" id="PF15883">
    <property type="entry name" value="DUF4736"/>
    <property type="match status" value="1"/>
</dbReference>
<keyword evidence="2" id="KW-1185">Reference proteome</keyword>